<evidence type="ECO:0000313" key="1">
    <source>
        <dbReference type="EMBL" id="OGK20984.1"/>
    </source>
</evidence>
<dbReference type="EMBL" id="MFZI01000023">
    <property type="protein sequence ID" value="OGK20984.1"/>
    <property type="molecule type" value="Genomic_DNA"/>
</dbReference>
<reference evidence="1 2" key="1">
    <citation type="journal article" date="2016" name="Nat. Commun.">
        <title>Thousands of microbial genomes shed light on interconnected biogeochemical processes in an aquifer system.</title>
        <authorList>
            <person name="Anantharaman K."/>
            <person name="Brown C.T."/>
            <person name="Hug L.A."/>
            <person name="Sharon I."/>
            <person name="Castelle C.J."/>
            <person name="Probst A.J."/>
            <person name="Thomas B.C."/>
            <person name="Singh A."/>
            <person name="Wilkins M.J."/>
            <person name="Karaoz U."/>
            <person name="Brodie E.L."/>
            <person name="Williams K.H."/>
            <person name="Hubbard S.S."/>
            <person name="Banfield J.F."/>
        </authorList>
    </citation>
    <scope>NUCLEOTIDE SEQUENCE [LARGE SCALE GENOMIC DNA]</scope>
</reference>
<gene>
    <name evidence="1" type="ORF">A2866_02605</name>
</gene>
<name>A0A1F7GQ06_9BACT</name>
<accession>A0A1F7GQ06</accession>
<protein>
    <submittedName>
        <fullName evidence="1">Uncharacterized protein</fullName>
    </submittedName>
</protein>
<evidence type="ECO:0000313" key="2">
    <source>
        <dbReference type="Proteomes" id="UP000177026"/>
    </source>
</evidence>
<comment type="caution">
    <text evidence="1">The sequence shown here is derived from an EMBL/GenBank/DDBJ whole genome shotgun (WGS) entry which is preliminary data.</text>
</comment>
<sequence length="133" mass="15868">MIRKNKKDVLEIFNRLKKILAAKPPIQDMVSEVRMMKFKVKPIAGDVSFLQLNNTHLIETLWSLGKLDETFHKEFRYINANQKEVFFRIFDDLYQQFQNQLNKVNIKSELKTNLPQLLELEIFKELPTNKRSN</sequence>
<dbReference type="Proteomes" id="UP000177026">
    <property type="component" value="Unassembled WGS sequence"/>
</dbReference>
<organism evidence="1 2">
    <name type="scientific">Candidatus Roizmanbacteria bacterium RIFCSPHIGHO2_01_FULL_39_8</name>
    <dbReference type="NCBI Taxonomy" id="1802033"/>
    <lineage>
        <taxon>Bacteria</taxon>
        <taxon>Candidatus Roizmaniibacteriota</taxon>
    </lineage>
</organism>
<dbReference type="AlphaFoldDB" id="A0A1F7GQ06"/>
<proteinExistence type="predicted"/>